<name>A0A1N6FDR3_9FLAO</name>
<organism evidence="1 2">
    <name type="scientific">Chryseobacterium scophthalmum</name>
    <dbReference type="NCBI Taxonomy" id="59733"/>
    <lineage>
        <taxon>Bacteria</taxon>
        <taxon>Pseudomonadati</taxon>
        <taxon>Bacteroidota</taxon>
        <taxon>Flavobacteriia</taxon>
        <taxon>Flavobacteriales</taxon>
        <taxon>Weeksellaceae</taxon>
        <taxon>Chryseobacterium group</taxon>
        <taxon>Chryseobacterium</taxon>
    </lineage>
</organism>
<gene>
    <name evidence="1" type="ORF">SAMN05421769_1218</name>
</gene>
<dbReference type="OrthoDB" id="596204at2"/>
<accession>A0A1N6FDR3</accession>
<dbReference type="Pfam" id="PF22352">
    <property type="entry name" value="K319L-like_PKD"/>
    <property type="match status" value="1"/>
</dbReference>
<dbReference type="AlphaFoldDB" id="A0A1N6FDR3"/>
<evidence type="ECO:0000313" key="2">
    <source>
        <dbReference type="Proteomes" id="UP000184782"/>
    </source>
</evidence>
<keyword evidence="2" id="KW-1185">Reference proteome</keyword>
<evidence type="ECO:0008006" key="3">
    <source>
        <dbReference type="Google" id="ProtNLM"/>
    </source>
</evidence>
<dbReference type="InterPro" id="IPR013783">
    <property type="entry name" value="Ig-like_fold"/>
</dbReference>
<evidence type="ECO:0000313" key="1">
    <source>
        <dbReference type="EMBL" id="SIN93346.1"/>
    </source>
</evidence>
<sequence>MKNQLSNIAVQYRKFSKGQYIDYSQFNEFLDFFEDQDRLSRVMLQGVGILCGLKPKLIYVNNKLNKIQLSQGVALTTDGDLLTLNNAGEVSKELYVSDLKKIKLENKEFTHFKVYDNFKIRYPAFNTGSTSQIELWELATTEEANLDFQPIDSLSSLEDKYLLLYLESDEKEIKPCRGVDCDNHGILQIRNLKVLVTTAAGINHILESDQIQPHPLFIDGIMSAATQERVIVERLILERGVEKEVFSSDLKKMYQDVLERNGYGDIVFKKINEIAKIIGVSTVDYQNFKISIEECLAQKTGFQYAYDVVKDLMDTYSEIVKLLPKAFTKCLPDLISFPKHVMLGKLISDKQLDFSRHLFYNSPVLDDEKATQRVKLLINRFKQQAQNFRYSDSFENEAQIKITPSQKLNPLSNKAIPFYYQVTDEFLKAWNFDKTSNRSFRENLGYDVSLLSSDMHIQNPLDFNIDKNSFYNIEGHQGMLYQDAFEQIKEIRDKHQLGFDIMALSLQGLVNNKDLSKAYFNEYLEKNPGLEHKRGVERKGTFLIVYEIIDGESIVVADFSIPYTCCTPKTDVKLSLPSTVICAEAARIPFTVIPVNGEVVANVGRGVELDGGQYFFNPKLVDPSLHGKEITFTVNGKPTNCSIKVIAQPEIKVVVDHVFYPEGGAIGTTVNMVVSGENFKDYTYSWDFWDNGSFITLKPDAKGNVNYTYYNLVPTRIPTIKVKVSGSGCTQDIAIRDWYKASVQLSLPKAVVCSNSSSMPFAVSPVGGVVKASVGGGVVIDDDGQYLFNPQLINASLHGQVITFTVDGQSTNCSIKVITQPDVEINVIAVDYPSGGSNETVIHFKVTQQNGQDFTNYNYSWDFGDYGIQSPLNPDSSGNVSCKLYNVSSKNIPPIKVTVSNGECTEVITINNWYNPPRASLVIKEIRFSDTNCCESVMPAVAVQATGPSRVALKEESFKLNGIAQGPPTLIYSWVKLKGPMVTLNGANTSILDVKDLVDDEYEFQLTVLDVDSGAFAQSNILVVNVYR</sequence>
<dbReference type="Proteomes" id="UP000184782">
    <property type="component" value="Unassembled WGS sequence"/>
</dbReference>
<reference evidence="2" key="1">
    <citation type="submission" date="2016-12" db="EMBL/GenBank/DDBJ databases">
        <authorList>
            <person name="Varghese N."/>
            <person name="Submissions S."/>
        </authorList>
    </citation>
    <scope>NUCLEOTIDE SEQUENCE [LARGE SCALE GENOMIC DNA]</scope>
    <source>
        <strain evidence="2">DSM 16779</strain>
    </source>
</reference>
<dbReference type="EMBL" id="FSRQ01000001">
    <property type="protein sequence ID" value="SIN93346.1"/>
    <property type="molecule type" value="Genomic_DNA"/>
</dbReference>
<proteinExistence type="predicted"/>
<dbReference type="Gene3D" id="2.60.40.10">
    <property type="entry name" value="Immunoglobulins"/>
    <property type="match status" value="1"/>
</dbReference>
<protein>
    <recommendedName>
        <fullName evidence="3">PKD domain-containing protein</fullName>
    </recommendedName>
</protein>
<dbReference type="STRING" id="59733.SAMN05421769_1218"/>
<dbReference type="RefSeq" id="WP_074229398.1">
    <property type="nucleotide sequence ID" value="NZ_FSRQ01000001.1"/>
</dbReference>